<keyword evidence="5" id="KW-1003">Cell membrane</keyword>
<feature type="transmembrane region" description="Helical" evidence="10">
    <location>
        <begin position="194"/>
        <end position="214"/>
    </location>
</feature>
<evidence type="ECO:0000256" key="7">
    <source>
        <dbReference type="ARBA" id="ARBA00022989"/>
    </source>
</evidence>
<feature type="transmembrane region" description="Helical" evidence="10">
    <location>
        <begin position="52"/>
        <end position="80"/>
    </location>
</feature>
<evidence type="ECO:0000256" key="4">
    <source>
        <dbReference type="ARBA" id="ARBA00022448"/>
    </source>
</evidence>
<feature type="transmembrane region" description="Helical" evidence="10">
    <location>
        <begin position="169"/>
        <end position="188"/>
    </location>
</feature>
<dbReference type="PANTHER" id="PTHR43823">
    <property type="entry name" value="SPORULATION PROTEIN YKVU"/>
    <property type="match status" value="1"/>
</dbReference>
<feature type="transmembrane region" description="Helical" evidence="10">
    <location>
        <begin position="101"/>
        <end position="125"/>
    </location>
</feature>
<comment type="caution">
    <text evidence="11">The sequence shown here is derived from an EMBL/GenBank/DDBJ whole genome shotgun (WGS) entry which is preliminary data.</text>
</comment>
<evidence type="ECO:0000256" key="3">
    <source>
        <dbReference type="ARBA" id="ARBA00022106"/>
    </source>
</evidence>
<evidence type="ECO:0000256" key="8">
    <source>
        <dbReference type="ARBA" id="ARBA00023136"/>
    </source>
</evidence>
<dbReference type="PANTHER" id="PTHR43823:SF3">
    <property type="entry name" value="MULTIDRUG EXPORT PROTEIN MEPA"/>
    <property type="match status" value="1"/>
</dbReference>
<evidence type="ECO:0000256" key="9">
    <source>
        <dbReference type="ARBA" id="ARBA00023251"/>
    </source>
</evidence>
<dbReference type="EMBL" id="DWWL01000036">
    <property type="protein sequence ID" value="HJC47466.1"/>
    <property type="molecule type" value="Genomic_DNA"/>
</dbReference>
<evidence type="ECO:0000256" key="2">
    <source>
        <dbReference type="ARBA" id="ARBA00008417"/>
    </source>
</evidence>
<comment type="subcellular location">
    <subcellularLocation>
        <location evidence="1">Cell membrane</location>
        <topology evidence="1">Multi-pass membrane protein</topology>
    </subcellularLocation>
</comment>
<dbReference type="PIRSF" id="PIRSF006603">
    <property type="entry name" value="DinF"/>
    <property type="match status" value="1"/>
</dbReference>
<feature type="transmembrane region" description="Helical" evidence="10">
    <location>
        <begin position="318"/>
        <end position="345"/>
    </location>
</feature>
<dbReference type="GO" id="GO:0042910">
    <property type="term" value="F:xenobiotic transmembrane transporter activity"/>
    <property type="evidence" value="ECO:0007669"/>
    <property type="project" value="InterPro"/>
</dbReference>
<dbReference type="AlphaFoldDB" id="A0A9D2PAR6"/>
<keyword evidence="8 10" id="KW-0472">Membrane</keyword>
<dbReference type="InterPro" id="IPR002528">
    <property type="entry name" value="MATE_fam"/>
</dbReference>
<evidence type="ECO:0000256" key="10">
    <source>
        <dbReference type="SAM" id="Phobius"/>
    </source>
</evidence>
<evidence type="ECO:0000256" key="5">
    <source>
        <dbReference type="ARBA" id="ARBA00022475"/>
    </source>
</evidence>
<evidence type="ECO:0000313" key="11">
    <source>
        <dbReference type="EMBL" id="HJC47466.1"/>
    </source>
</evidence>
<dbReference type="NCBIfam" id="TIGR00797">
    <property type="entry name" value="matE"/>
    <property type="match status" value="1"/>
</dbReference>
<name>A0A9D2PAR6_9FIRM</name>
<sequence length="446" mass="48768">MKEERLKRERTGKLLVELAIPAICAQIVTLLYSTVDRFYIGRMENGTMAMAGIGLCVPITMMLTGISALFGQGGAPLAAISLGKEDRREAEQFMGNSFMGLILFSAAVMVTVLIFAEPILVLFGASENTLPYAKDYLTIYLYGTLFVQITVGMNYFITTQGFAKTAMAATMLGAVLNVVLDPVLMFQIDMGIRGAALATVLSQLVSCLFVLRFLTGKRTGLRLHLKDLKLRKGTFAKILALGASPFFMPVSEGVMQICFNMQMLKYGGDLAVSAMTILFSLFQFINLPLTGIAQGSQPIVSYNFGAGNYGRVRETMKYAASACIFVSFCGTALMLLFPAAFISLFNSDPDLVAMGAPMLRVYISGSFFIGAYMLYQQTYTALGEGRLTFLFAFLRKIVLMIPLLYLLPVVFPWGVLGVALAEPVTDLAVTLGNKICFSHFMKKRLK</sequence>
<dbReference type="CDD" id="cd13143">
    <property type="entry name" value="MATE_MepA_like"/>
    <property type="match status" value="1"/>
</dbReference>
<dbReference type="Pfam" id="PF01554">
    <property type="entry name" value="MatE"/>
    <property type="match status" value="2"/>
</dbReference>
<dbReference type="Proteomes" id="UP000823883">
    <property type="component" value="Unassembled WGS sequence"/>
</dbReference>
<feature type="transmembrane region" description="Helical" evidence="10">
    <location>
        <begin position="270"/>
        <end position="289"/>
    </location>
</feature>
<keyword evidence="7 10" id="KW-1133">Transmembrane helix</keyword>
<keyword evidence="4" id="KW-0813">Transport</keyword>
<evidence type="ECO:0000256" key="1">
    <source>
        <dbReference type="ARBA" id="ARBA00004651"/>
    </source>
</evidence>
<reference evidence="11" key="2">
    <citation type="submission" date="2021-04" db="EMBL/GenBank/DDBJ databases">
        <authorList>
            <person name="Gilroy R."/>
        </authorList>
    </citation>
    <scope>NUCLEOTIDE SEQUENCE</scope>
    <source>
        <strain evidence="11">CHK183-5548</strain>
    </source>
</reference>
<dbReference type="InterPro" id="IPR051327">
    <property type="entry name" value="MATE_MepA_subfamily"/>
</dbReference>
<evidence type="ECO:0000256" key="6">
    <source>
        <dbReference type="ARBA" id="ARBA00022692"/>
    </source>
</evidence>
<feature type="transmembrane region" description="Helical" evidence="10">
    <location>
        <begin position="387"/>
        <end position="407"/>
    </location>
</feature>
<comment type="similarity">
    <text evidence="2">Belongs to the multi antimicrobial extrusion (MATE) (TC 2.A.66.1) family. MepA subfamily.</text>
</comment>
<organism evidence="11 12">
    <name type="scientific">Candidatus Lachnoclostridium pullistercoris</name>
    <dbReference type="NCBI Taxonomy" id="2838632"/>
    <lineage>
        <taxon>Bacteria</taxon>
        <taxon>Bacillati</taxon>
        <taxon>Bacillota</taxon>
        <taxon>Clostridia</taxon>
        <taxon>Lachnospirales</taxon>
        <taxon>Lachnospiraceae</taxon>
    </lineage>
</organism>
<feature type="transmembrane region" description="Helical" evidence="10">
    <location>
        <begin position="351"/>
        <end position="375"/>
    </location>
</feature>
<dbReference type="GO" id="GO:0005886">
    <property type="term" value="C:plasma membrane"/>
    <property type="evidence" value="ECO:0007669"/>
    <property type="project" value="UniProtKB-SubCell"/>
</dbReference>
<accession>A0A9D2PAR6</accession>
<keyword evidence="6 10" id="KW-0812">Transmembrane</keyword>
<feature type="transmembrane region" description="Helical" evidence="10">
    <location>
        <begin position="234"/>
        <end position="250"/>
    </location>
</feature>
<dbReference type="InterPro" id="IPR048279">
    <property type="entry name" value="MdtK-like"/>
</dbReference>
<proteinExistence type="inferred from homology"/>
<dbReference type="InterPro" id="IPR045070">
    <property type="entry name" value="MATE_MepA-like"/>
</dbReference>
<reference evidence="11" key="1">
    <citation type="journal article" date="2021" name="PeerJ">
        <title>Extensive microbial diversity within the chicken gut microbiome revealed by metagenomics and culture.</title>
        <authorList>
            <person name="Gilroy R."/>
            <person name="Ravi A."/>
            <person name="Getino M."/>
            <person name="Pursley I."/>
            <person name="Horton D.L."/>
            <person name="Alikhan N.F."/>
            <person name="Baker D."/>
            <person name="Gharbi K."/>
            <person name="Hall N."/>
            <person name="Watson M."/>
            <person name="Adriaenssens E.M."/>
            <person name="Foster-Nyarko E."/>
            <person name="Jarju S."/>
            <person name="Secka A."/>
            <person name="Antonio M."/>
            <person name="Oren A."/>
            <person name="Chaudhuri R.R."/>
            <person name="La Ragione R."/>
            <person name="Hildebrand F."/>
            <person name="Pallen M.J."/>
        </authorList>
    </citation>
    <scope>NUCLEOTIDE SEQUENCE</scope>
    <source>
        <strain evidence="11">CHK183-5548</strain>
    </source>
</reference>
<dbReference type="GO" id="GO:0046677">
    <property type="term" value="P:response to antibiotic"/>
    <property type="evidence" value="ECO:0007669"/>
    <property type="project" value="UniProtKB-KW"/>
</dbReference>
<evidence type="ECO:0000313" key="12">
    <source>
        <dbReference type="Proteomes" id="UP000823883"/>
    </source>
</evidence>
<feature type="transmembrane region" description="Helical" evidence="10">
    <location>
        <begin position="137"/>
        <end position="157"/>
    </location>
</feature>
<feature type="transmembrane region" description="Helical" evidence="10">
    <location>
        <begin position="12"/>
        <end position="32"/>
    </location>
</feature>
<gene>
    <name evidence="11" type="ORF">IAA04_05385</name>
</gene>
<dbReference type="GO" id="GO:0015297">
    <property type="term" value="F:antiporter activity"/>
    <property type="evidence" value="ECO:0007669"/>
    <property type="project" value="InterPro"/>
</dbReference>
<protein>
    <recommendedName>
        <fullName evidence="3">Multidrug export protein MepA</fullName>
    </recommendedName>
</protein>
<keyword evidence="9" id="KW-0046">Antibiotic resistance</keyword>